<organism evidence="3 4">
    <name type="scientific">Kordiimonas lacus</name>
    <dbReference type="NCBI Taxonomy" id="637679"/>
    <lineage>
        <taxon>Bacteria</taxon>
        <taxon>Pseudomonadati</taxon>
        <taxon>Pseudomonadota</taxon>
        <taxon>Alphaproteobacteria</taxon>
        <taxon>Kordiimonadales</taxon>
        <taxon>Kordiimonadaceae</taxon>
        <taxon>Kordiimonas</taxon>
    </lineage>
</organism>
<dbReference type="PANTHER" id="PTHR21666">
    <property type="entry name" value="PEPTIDASE-RELATED"/>
    <property type="match status" value="1"/>
</dbReference>
<dbReference type="AlphaFoldDB" id="A0A1G6TFU5"/>
<reference evidence="3 4" key="1">
    <citation type="submission" date="2016-10" db="EMBL/GenBank/DDBJ databases">
        <authorList>
            <person name="de Groot N.N."/>
        </authorList>
    </citation>
    <scope>NUCLEOTIDE SEQUENCE [LARGE SCALE GENOMIC DNA]</scope>
    <source>
        <strain evidence="3 4">CGMCC 1.9109</strain>
    </source>
</reference>
<proteinExistence type="predicted"/>
<dbReference type="Proteomes" id="UP000183685">
    <property type="component" value="Unassembled WGS sequence"/>
</dbReference>
<name>A0A1G6TFU5_9PROT</name>
<dbReference type="InterPro" id="IPR016047">
    <property type="entry name" value="M23ase_b-sheet_dom"/>
</dbReference>
<evidence type="ECO:0000256" key="1">
    <source>
        <dbReference type="ARBA" id="ARBA00022729"/>
    </source>
</evidence>
<dbReference type="SUPFAM" id="SSF51261">
    <property type="entry name" value="Duplicated hybrid motif"/>
    <property type="match status" value="1"/>
</dbReference>
<dbReference type="EMBL" id="FNAK01000001">
    <property type="protein sequence ID" value="SDD27950.1"/>
    <property type="molecule type" value="Genomic_DNA"/>
</dbReference>
<keyword evidence="4" id="KW-1185">Reference proteome</keyword>
<protein>
    <submittedName>
        <fullName evidence="3">Murein DD-endopeptidase MepM and murein hydrolase activator NlpD, contain LysM domain</fullName>
    </submittedName>
</protein>
<evidence type="ECO:0000313" key="4">
    <source>
        <dbReference type="Proteomes" id="UP000183685"/>
    </source>
</evidence>
<dbReference type="OrthoDB" id="5489603at2"/>
<dbReference type="GO" id="GO:0004222">
    <property type="term" value="F:metalloendopeptidase activity"/>
    <property type="evidence" value="ECO:0007669"/>
    <property type="project" value="TreeGrafter"/>
</dbReference>
<evidence type="ECO:0000313" key="3">
    <source>
        <dbReference type="EMBL" id="SDD27950.1"/>
    </source>
</evidence>
<dbReference type="STRING" id="637679.GCA_001550055_00666"/>
<dbReference type="RefSeq" id="WP_068308816.1">
    <property type="nucleotide sequence ID" value="NZ_FNAK01000001.1"/>
</dbReference>
<dbReference type="CDD" id="cd12797">
    <property type="entry name" value="M23_peptidase"/>
    <property type="match status" value="1"/>
</dbReference>
<keyword evidence="1" id="KW-0732">Signal</keyword>
<dbReference type="InterPro" id="IPR011055">
    <property type="entry name" value="Dup_hybrid_motif"/>
</dbReference>
<evidence type="ECO:0000259" key="2">
    <source>
        <dbReference type="Pfam" id="PF01551"/>
    </source>
</evidence>
<dbReference type="InterPro" id="IPR050570">
    <property type="entry name" value="Cell_wall_metabolism_enzyme"/>
</dbReference>
<dbReference type="Gene3D" id="2.70.70.10">
    <property type="entry name" value="Glucose Permease (Domain IIA)"/>
    <property type="match status" value="1"/>
</dbReference>
<feature type="domain" description="M23ase beta-sheet core" evidence="2">
    <location>
        <begin position="107"/>
        <end position="225"/>
    </location>
</feature>
<dbReference type="PANTHER" id="PTHR21666:SF289">
    <property type="entry name" value="L-ALA--D-GLU ENDOPEPTIDASE"/>
    <property type="match status" value="1"/>
</dbReference>
<accession>A0A1G6TFU5</accession>
<keyword evidence="3" id="KW-0378">Hydrolase</keyword>
<gene>
    <name evidence="3" type="ORF">SAMN04488071_0223</name>
</gene>
<sequence>MRDLYNKPGLVAAVIFALIIATLVFKKVTREETLIVPVEDGKAQTGNQEESQTLSEAQAMKDAESGFSLSFPMACKLGKDCWIARYVDREAGDVAADHTCGSSTQNGHKGTDIAISDLARMKAGVSVLAAAPGTVLRLRDGVEDASVREAGTDGTKGQECGNGIVIDHGQGWQTQYCHMKQGSLRVTPGDTVAAGDVLGQVGMSGLTEYPHLHFTTRLSGSLVDPFDGGKFETSCEADGQSLWADKVPYQSFVPLPAQFSTEPKDLENMWQPGPKTIPSDSEAMLLVGRGFHPQRSDIWHFTITDPDGKVVLDNKINMEKSHQVYVGFMGLEKPEGGFKPGIWKGSIHVDHGPWDDYDQTIEIEVTP</sequence>
<dbReference type="Pfam" id="PF01551">
    <property type="entry name" value="Peptidase_M23"/>
    <property type="match status" value="1"/>
</dbReference>